<accession>A0A1T4YHB9</accession>
<dbReference type="AlphaFoldDB" id="A0A1T4YHB9"/>
<proteinExistence type="predicted"/>
<gene>
    <name evidence="1" type="ORF">SAMN06295879_3214</name>
</gene>
<name>A0A1T4YHB9_9MICO</name>
<dbReference type="Proteomes" id="UP000189735">
    <property type="component" value="Unassembled WGS sequence"/>
</dbReference>
<protein>
    <submittedName>
        <fullName evidence="1">Uncharacterized protein</fullName>
    </submittedName>
</protein>
<sequence length="73" mass="8000">MTTTSTRSAASFIALRPGFWRVVHPAGHVLGYIEEARAGGAHQFTARRLVSNTTRLVDVGDFWSFDSARACFA</sequence>
<dbReference type="RefSeq" id="WP_078715225.1">
    <property type="nucleotide sequence ID" value="NZ_FUYG01000009.1"/>
</dbReference>
<reference evidence="2" key="1">
    <citation type="submission" date="2017-02" db="EMBL/GenBank/DDBJ databases">
        <authorList>
            <person name="Varghese N."/>
            <person name="Submissions S."/>
        </authorList>
    </citation>
    <scope>NUCLEOTIDE SEQUENCE [LARGE SCALE GENOMIC DNA]</scope>
    <source>
        <strain evidence="2">VKM Ac-2052</strain>
    </source>
</reference>
<evidence type="ECO:0000313" key="1">
    <source>
        <dbReference type="EMBL" id="SKB01232.1"/>
    </source>
</evidence>
<evidence type="ECO:0000313" key="2">
    <source>
        <dbReference type="Proteomes" id="UP000189735"/>
    </source>
</evidence>
<dbReference type="EMBL" id="FUYG01000009">
    <property type="protein sequence ID" value="SKB01232.1"/>
    <property type="molecule type" value="Genomic_DNA"/>
</dbReference>
<organism evidence="1 2">
    <name type="scientific">Agreia bicolorata</name>
    <dbReference type="NCBI Taxonomy" id="110935"/>
    <lineage>
        <taxon>Bacteria</taxon>
        <taxon>Bacillati</taxon>
        <taxon>Actinomycetota</taxon>
        <taxon>Actinomycetes</taxon>
        <taxon>Micrococcales</taxon>
        <taxon>Microbacteriaceae</taxon>
        <taxon>Agreia</taxon>
    </lineage>
</organism>